<feature type="domain" description="DUF4232" evidence="1">
    <location>
        <begin position="12"/>
        <end position="147"/>
    </location>
</feature>
<keyword evidence="3" id="KW-1185">Reference proteome</keyword>
<evidence type="ECO:0000313" key="3">
    <source>
        <dbReference type="Proteomes" id="UP001592528"/>
    </source>
</evidence>
<proteinExistence type="predicted"/>
<dbReference type="InterPro" id="IPR025326">
    <property type="entry name" value="DUF4232"/>
</dbReference>
<dbReference type="RefSeq" id="WP_198037567.1">
    <property type="nucleotide sequence ID" value="NZ_JBHEZZ010000004.1"/>
</dbReference>
<evidence type="ECO:0000259" key="1">
    <source>
        <dbReference type="Pfam" id="PF14016"/>
    </source>
</evidence>
<evidence type="ECO:0000313" key="2">
    <source>
        <dbReference type="EMBL" id="MFC1401323.1"/>
    </source>
</evidence>
<dbReference type="Proteomes" id="UP001592528">
    <property type="component" value="Unassembled WGS sequence"/>
</dbReference>
<accession>A0ABV6UIN6</accession>
<gene>
    <name evidence="2" type="ORF">ACEZDJ_08495</name>
</gene>
<dbReference type="EMBL" id="JBHEZZ010000004">
    <property type="protein sequence ID" value="MFC1401323.1"/>
    <property type="molecule type" value="Genomic_DNA"/>
</dbReference>
<sequence>MATTSARAIPPCGNGDLGTSWGYGTQSEPLQAEAVVFTDIGDHACTLRGYPGVAIADAGRVINATRVLNGFRGDLPPLSSPPLVTLRPGGSAYAVVELRLYDGQACYPTGAGAFEVTAPNTTSTIILGTGITMGRHGICSSLEVNPVAPGTFGARVGT</sequence>
<name>A0ABV6UIN6_9ACTN</name>
<comment type="caution">
    <text evidence="2">The sequence shown here is derived from an EMBL/GenBank/DDBJ whole genome shotgun (WGS) entry which is preliminary data.</text>
</comment>
<protein>
    <submittedName>
        <fullName evidence="2">DUF4232 domain-containing protein</fullName>
    </submittedName>
</protein>
<organism evidence="2 3">
    <name type="scientific">Streptacidiphilus cavernicola</name>
    <dbReference type="NCBI Taxonomy" id="3342716"/>
    <lineage>
        <taxon>Bacteria</taxon>
        <taxon>Bacillati</taxon>
        <taxon>Actinomycetota</taxon>
        <taxon>Actinomycetes</taxon>
        <taxon>Kitasatosporales</taxon>
        <taxon>Streptomycetaceae</taxon>
        <taxon>Streptacidiphilus</taxon>
    </lineage>
</organism>
<reference evidence="2 3" key="1">
    <citation type="submission" date="2024-09" db="EMBL/GenBank/DDBJ databases">
        <authorList>
            <person name="Lee S.D."/>
        </authorList>
    </citation>
    <scope>NUCLEOTIDE SEQUENCE [LARGE SCALE GENOMIC DNA]</scope>
    <source>
        <strain evidence="2 3">N1-5</strain>
    </source>
</reference>
<dbReference type="Pfam" id="PF14016">
    <property type="entry name" value="DUF4232"/>
    <property type="match status" value="1"/>
</dbReference>